<keyword evidence="3" id="KW-1185">Reference proteome</keyword>
<feature type="region of interest" description="Disordered" evidence="1">
    <location>
        <begin position="50"/>
        <end position="77"/>
    </location>
</feature>
<organism evidence="2 3">
    <name type="scientific">Scylla paramamosain</name>
    <name type="common">Mud crab</name>
    <dbReference type="NCBI Taxonomy" id="85552"/>
    <lineage>
        <taxon>Eukaryota</taxon>
        <taxon>Metazoa</taxon>
        <taxon>Ecdysozoa</taxon>
        <taxon>Arthropoda</taxon>
        <taxon>Crustacea</taxon>
        <taxon>Multicrustacea</taxon>
        <taxon>Malacostraca</taxon>
        <taxon>Eumalacostraca</taxon>
        <taxon>Eucarida</taxon>
        <taxon>Decapoda</taxon>
        <taxon>Pleocyemata</taxon>
        <taxon>Brachyura</taxon>
        <taxon>Eubrachyura</taxon>
        <taxon>Portunoidea</taxon>
        <taxon>Portunidae</taxon>
        <taxon>Portuninae</taxon>
        <taxon>Scylla</taxon>
    </lineage>
</organism>
<sequence>MLISEGGQCRAAQRQGGWRVESSVGRGQPDHLPLSCWVIRVRRNSRLWPIPERNGNRVVGPGGETKPRLPLSSRTET</sequence>
<proteinExistence type="predicted"/>
<gene>
    <name evidence="2" type="ORF">O3P69_020862</name>
</gene>
<dbReference type="EMBL" id="JARAKH010000028">
    <property type="protein sequence ID" value="KAK8389180.1"/>
    <property type="molecule type" value="Genomic_DNA"/>
</dbReference>
<protein>
    <submittedName>
        <fullName evidence="2">Uncharacterized protein</fullName>
    </submittedName>
</protein>
<accession>A0AAW0TNW0</accession>
<evidence type="ECO:0000313" key="2">
    <source>
        <dbReference type="EMBL" id="KAK8389180.1"/>
    </source>
</evidence>
<evidence type="ECO:0000256" key="1">
    <source>
        <dbReference type="SAM" id="MobiDB-lite"/>
    </source>
</evidence>
<name>A0AAW0TNW0_SCYPA</name>
<feature type="compositionally biased region" description="Low complexity" evidence="1">
    <location>
        <begin position="1"/>
        <end position="17"/>
    </location>
</feature>
<feature type="region of interest" description="Disordered" evidence="1">
    <location>
        <begin position="1"/>
        <end position="27"/>
    </location>
</feature>
<comment type="caution">
    <text evidence="2">The sequence shown here is derived from an EMBL/GenBank/DDBJ whole genome shotgun (WGS) entry which is preliminary data.</text>
</comment>
<evidence type="ECO:0000313" key="3">
    <source>
        <dbReference type="Proteomes" id="UP001487740"/>
    </source>
</evidence>
<dbReference type="Proteomes" id="UP001487740">
    <property type="component" value="Unassembled WGS sequence"/>
</dbReference>
<dbReference type="AlphaFoldDB" id="A0AAW0TNW0"/>
<reference evidence="2 3" key="1">
    <citation type="submission" date="2023-03" db="EMBL/GenBank/DDBJ databases">
        <title>High-quality genome of Scylla paramamosain provides insights in environmental adaptation.</title>
        <authorList>
            <person name="Zhang L."/>
        </authorList>
    </citation>
    <scope>NUCLEOTIDE SEQUENCE [LARGE SCALE GENOMIC DNA]</scope>
    <source>
        <strain evidence="2">LZ_2023a</strain>
        <tissue evidence="2">Muscle</tissue>
    </source>
</reference>